<reference evidence="1" key="1">
    <citation type="submission" date="2021-03" db="EMBL/GenBank/DDBJ databases">
        <authorList>
            <consortium name="DOE Joint Genome Institute"/>
            <person name="Ahrendt S."/>
            <person name="Looney B.P."/>
            <person name="Miyauchi S."/>
            <person name="Morin E."/>
            <person name="Drula E."/>
            <person name="Courty P.E."/>
            <person name="Chicoki N."/>
            <person name="Fauchery L."/>
            <person name="Kohler A."/>
            <person name="Kuo A."/>
            <person name="Labutti K."/>
            <person name="Pangilinan J."/>
            <person name="Lipzen A."/>
            <person name="Riley R."/>
            <person name="Andreopoulos W."/>
            <person name="He G."/>
            <person name="Johnson J."/>
            <person name="Barry K.W."/>
            <person name="Grigoriev I.V."/>
            <person name="Nagy L."/>
            <person name="Hibbett D."/>
            <person name="Henrissat B."/>
            <person name="Matheny P.B."/>
            <person name="Labbe J."/>
            <person name="Martin F."/>
        </authorList>
    </citation>
    <scope>NUCLEOTIDE SEQUENCE</scope>
    <source>
        <strain evidence="1">HHB10654</strain>
    </source>
</reference>
<sequence>MTVCTYKPIDLPSLEDIGVVPTDKVPHRASYVPINPMQASMNVWRSHSPLEGQVKALLRQLSTTKFDSVSVRLITLANRSEEEVTGQTLMLVIRLVVGSAIDKAEPQLHTRLCHAIMEGIHMDVRNKKILDREGKPWSGEKLVRMYLFNACQEAFKTLRIVFTNGASMTYLGGAGHERMEAAQTKTTKRRTHALIRFIVELFVSRIVYNQLVFACMDNLLGVGPADWVDEEDIELLSEVFVRTGSLLGSCANMTDFHKRKTAGMLKHRFIRIEMLASSQDASSRIRQILQSIIELRDRGWVV</sequence>
<name>A0ACB8SXU1_9AGAM</name>
<dbReference type="EMBL" id="MU277214">
    <property type="protein sequence ID" value="KAI0061214.1"/>
    <property type="molecule type" value="Genomic_DNA"/>
</dbReference>
<proteinExistence type="predicted"/>
<keyword evidence="2" id="KW-1185">Reference proteome</keyword>
<gene>
    <name evidence="1" type="ORF">BV25DRAFT_807768</name>
</gene>
<comment type="caution">
    <text evidence="1">The sequence shown here is derived from an EMBL/GenBank/DDBJ whole genome shotgun (WGS) entry which is preliminary data.</text>
</comment>
<evidence type="ECO:0000313" key="2">
    <source>
        <dbReference type="Proteomes" id="UP000814140"/>
    </source>
</evidence>
<reference evidence="1" key="2">
    <citation type="journal article" date="2022" name="New Phytol.">
        <title>Evolutionary transition to the ectomycorrhizal habit in the genomes of a hyperdiverse lineage of mushroom-forming fungi.</title>
        <authorList>
            <person name="Looney B."/>
            <person name="Miyauchi S."/>
            <person name="Morin E."/>
            <person name="Drula E."/>
            <person name="Courty P.E."/>
            <person name="Kohler A."/>
            <person name="Kuo A."/>
            <person name="LaButti K."/>
            <person name="Pangilinan J."/>
            <person name="Lipzen A."/>
            <person name="Riley R."/>
            <person name="Andreopoulos W."/>
            <person name="He G."/>
            <person name="Johnson J."/>
            <person name="Nolan M."/>
            <person name="Tritt A."/>
            <person name="Barry K.W."/>
            <person name="Grigoriev I.V."/>
            <person name="Nagy L.G."/>
            <person name="Hibbett D."/>
            <person name="Henrissat B."/>
            <person name="Matheny P.B."/>
            <person name="Labbe J."/>
            <person name="Martin F.M."/>
        </authorList>
    </citation>
    <scope>NUCLEOTIDE SEQUENCE</scope>
    <source>
        <strain evidence="1">HHB10654</strain>
    </source>
</reference>
<organism evidence="1 2">
    <name type="scientific">Artomyces pyxidatus</name>
    <dbReference type="NCBI Taxonomy" id="48021"/>
    <lineage>
        <taxon>Eukaryota</taxon>
        <taxon>Fungi</taxon>
        <taxon>Dikarya</taxon>
        <taxon>Basidiomycota</taxon>
        <taxon>Agaricomycotina</taxon>
        <taxon>Agaricomycetes</taxon>
        <taxon>Russulales</taxon>
        <taxon>Auriscalpiaceae</taxon>
        <taxon>Artomyces</taxon>
    </lineage>
</organism>
<dbReference type="Proteomes" id="UP000814140">
    <property type="component" value="Unassembled WGS sequence"/>
</dbReference>
<evidence type="ECO:0000313" key="1">
    <source>
        <dbReference type="EMBL" id="KAI0061214.1"/>
    </source>
</evidence>
<accession>A0ACB8SXU1</accession>
<protein>
    <submittedName>
        <fullName evidence="1">ARM repeat-containing protein</fullName>
    </submittedName>
</protein>